<sequence>MSFTINRTNKLLLLLMLFFSALPAWAQEMHTMAKKGMSSSPAFDTATFAGGCFWCMEAQFKELKGVVQVVSGFTGGTVANPTYEQVCTSATGHAEAINIVYDPGKISYDELLAAFFTAHDPTELNRQGNDVGTQYRSAIFYHNSNQEKLARYYIRKLDASKAYRAKIVTEVSPFGAFYTAEKYHQDYYSNNQQKPYCQYVIKPKLDKFRMVFKNKLKS</sequence>
<dbReference type="GO" id="GO:0033744">
    <property type="term" value="F:L-methionine:thioredoxin-disulfide S-oxidoreductase activity"/>
    <property type="evidence" value="ECO:0007669"/>
    <property type="project" value="RHEA"/>
</dbReference>
<comment type="catalytic activity">
    <reaction evidence="3 4">
        <text>[thioredoxin]-disulfide + L-methionine + H2O = L-methionine (S)-S-oxide + [thioredoxin]-dithiol</text>
        <dbReference type="Rhea" id="RHEA:19993"/>
        <dbReference type="Rhea" id="RHEA-COMP:10698"/>
        <dbReference type="Rhea" id="RHEA-COMP:10700"/>
        <dbReference type="ChEBI" id="CHEBI:15377"/>
        <dbReference type="ChEBI" id="CHEBI:29950"/>
        <dbReference type="ChEBI" id="CHEBI:50058"/>
        <dbReference type="ChEBI" id="CHEBI:57844"/>
        <dbReference type="ChEBI" id="CHEBI:58772"/>
        <dbReference type="EC" id="1.8.4.11"/>
    </reaction>
</comment>
<evidence type="ECO:0000313" key="8">
    <source>
        <dbReference type="Proteomes" id="UP000199045"/>
    </source>
</evidence>
<feature type="chain" id="PRO_5011712585" description="Peptide methionine sulfoxide reductase MsrA" evidence="5">
    <location>
        <begin position="27"/>
        <end position="218"/>
    </location>
</feature>
<evidence type="ECO:0000256" key="5">
    <source>
        <dbReference type="SAM" id="SignalP"/>
    </source>
</evidence>
<comment type="function">
    <text evidence="4">Has an important function as a repair enzyme for proteins that have been inactivated by oxidation. Catalyzes the reversible oxidation-reduction of methionine sulfoxide in proteins to methionine.</text>
</comment>
<keyword evidence="1 4" id="KW-0560">Oxidoreductase</keyword>
<evidence type="ECO:0000313" key="7">
    <source>
        <dbReference type="EMBL" id="SDF79283.1"/>
    </source>
</evidence>
<dbReference type="SUPFAM" id="SSF55068">
    <property type="entry name" value="Peptide methionine sulfoxide reductase"/>
    <property type="match status" value="1"/>
</dbReference>
<dbReference type="EC" id="1.8.4.11" evidence="4"/>
<dbReference type="HAMAP" id="MF_01401">
    <property type="entry name" value="MsrA"/>
    <property type="match status" value="1"/>
</dbReference>
<protein>
    <recommendedName>
        <fullName evidence="4">Peptide methionine sulfoxide reductase MsrA</fullName>
        <shortName evidence="4">Protein-methionine-S-oxide reductase</shortName>
        <ecNumber evidence="4">1.8.4.11</ecNumber>
    </recommendedName>
    <alternativeName>
        <fullName evidence="4">Peptide-methionine (S)-S-oxide reductase</fullName>
        <shortName evidence="4">Peptide Met(O) reductase</shortName>
    </alternativeName>
</protein>
<comment type="catalytic activity">
    <reaction evidence="2 4">
        <text>L-methionyl-[protein] + [thioredoxin]-disulfide + H2O = L-methionyl-(S)-S-oxide-[protein] + [thioredoxin]-dithiol</text>
        <dbReference type="Rhea" id="RHEA:14217"/>
        <dbReference type="Rhea" id="RHEA-COMP:10698"/>
        <dbReference type="Rhea" id="RHEA-COMP:10700"/>
        <dbReference type="Rhea" id="RHEA-COMP:12313"/>
        <dbReference type="Rhea" id="RHEA-COMP:12315"/>
        <dbReference type="ChEBI" id="CHEBI:15377"/>
        <dbReference type="ChEBI" id="CHEBI:16044"/>
        <dbReference type="ChEBI" id="CHEBI:29950"/>
        <dbReference type="ChEBI" id="CHEBI:44120"/>
        <dbReference type="ChEBI" id="CHEBI:50058"/>
        <dbReference type="EC" id="1.8.4.11"/>
    </reaction>
</comment>
<dbReference type="RefSeq" id="WP_089831803.1">
    <property type="nucleotide sequence ID" value="NZ_FNBN01000002.1"/>
</dbReference>
<dbReference type="OrthoDB" id="4174719at2"/>
<dbReference type="Proteomes" id="UP000199045">
    <property type="component" value="Unassembled WGS sequence"/>
</dbReference>
<dbReference type="PANTHER" id="PTHR43774:SF1">
    <property type="entry name" value="PEPTIDE METHIONINE SULFOXIDE REDUCTASE MSRA 2"/>
    <property type="match status" value="1"/>
</dbReference>
<dbReference type="PANTHER" id="PTHR43774">
    <property type="entry name" value="PEPTIDE METHIONINE SULFOXIDE REDUCTASE"/>
    <property type="match status" value="1"/>
</dbReference>
<organism evidence="7 8">
    <name type="scientific">Chitinophaga filiformis</name>
    <name type="common">Myxococcus filiformis</name>
    <name type="synonym">Flexibacter filiformis</name>
    <dbReference type="NCBI Taxonomy" id="104663"/>
    <lineage>
        <taxon>Bacteria</taxon>
        <taxon>Pseudomonadati</taxon>
        <taxon>Bacteroidota</taxon>
        <taxon>Chitinophagia</taxon>
        <taxon>Chitinophagales</taxon>
        <taxon>Chitinophagaceae</taxon>
        <taxon>Chitinophaga</taxon>
    </lineage>
</organism>
<evidence type="ECO:0000256" key="4">
    <source>
        <dbReference type="HAMAP-Rule" id="MF_01401"/>
    </source>
</evidence>
<evidence type="ECO:0000256" key="1">
    <source>
        <dbReference type="ARBA" id="ARBA00023002"/>
    </source>
</evidence>
<dbReference type="InterPro" id="IPR002569">
    <property type="entry name" value="Met_Sox_Rdtase_MsrA_dom"/>
</dbReference>
<dbReference type="InterPro" id="IPR036509">
    <property type="entry name" value="Met_Sox_Rdtase_MsrA_sf"/>
</dbReference>
<name>A0A1G7NZ78_CHIFI</name>
<keyword evidence="5" id="KW-0732">Signal</keyword>
<dbReference type="GO" id="GO:0008113">
    <property type="term" value="F:peptide-methionine (S)-S-oxide reductase activity"/>
    <property type="evidence" value="ECO:0007669"/>
    <property type="project" value="UniProtKB-UniRule"/>
</dbReference>
<proteinExistence type="inferred from homology"/>
<reference evidence="7 8" key="1">
    <citation type="submission" date="2016-10" db="EMBL/GenBank/DDBJ databases">
        <authorList>
            <person name="de Groot N.N."/>
        </authorList>
    </citation>
    <scope>NUCLEOTIDE SEQUENCE [LARGE SCALE GENOMIC DNA]</scope>
    <source>
        <strain evidence="7 8">DSM 527</strain>
    </source>
</reference>
<dbReference type="Pfam" id="PF01625">
    <property type="entry name" value="PMSR"/>
    <property type="match status" value="1"/>
</dbReference>
<feature type="active site" evidence="4">
    <location>
        <position position="52"/>
    </location>
</feature>
<feature type="domain" description="Peptide methionine sulphoxide reductase MsrA" evidence="6">
    <location>
        <begin position="45"/>
        <end position="198"/>
    </location>
</feature>
<feature type="signal peptide" evidence="5">
    <location>
        <begin position="1"/>
        <end position="26"/>
    </location>
</feature>
<dbReference type="NCBIfam" id="TIGR00401">
    <property type="entry name" value="msrA"/>
    <property type="match status" value="1"/>
</dbReference>
<comment type="similarity">
    <text evidence="4">Belongs to the MsrA Met sulfoxide reductase family.</text>
</comment>
<evidence type="ECO:0000259" key="6">
    <source>
        <dbReference type="Pfam" id="PF01625"/>
    </source>
</evidence>
<evidence type="ECO:0000256" key="2">
    <source>
        <dbReference type="ARBA" id="ARBA00047806"/>
    </source>
</evidence>
<dbReference type="Gene3D" id="3.30.1060.10">
    <property type="entry name" value="Peptide methionine sulphoxide reductase MsrA"/>
    <property type="match status" value="1"/>
</dbReference>
<evidence type="ECO:0000256" key="3">
    <source>
        <dbReference type="ARBA" id="ARBA00048782"/>
    </source>
</evidence>
<dbReference type="EMBL" id="FNBN01000002">
    <property type="protein sequence ID" value="SDF79283.1"/>
    <property type="molecule type" value="Genomic_DNA"/>
</dbReference>
<dbReference type="AlphaFoldDB" id="A0A1G7NZ78"/>
<gene>
    <name evidence="4" type="primary">msrA</name>
    <name evidence="7" type="ORF">SAMN04488121_1021001</name>
</gene>
<accession>A0A1G7NZ78</accession>
<dbReference type="STRING" id="104663.SAMN04488121_1021001"/>